<dbReference type="Proteomes" id="UP000677234">
    <property type="component" value="Chromosome"/>
</dbReference>
<evidence type="ECO:0000313" key="6">
    <source>
        <dbReference type="EMBL" id="QQE75650.1"/>
    </source>
</evidence>
<dbReference type="InterPro" id="IPR017871">
    <property type="entry name" value="ABC_transporter-like_CS"/>
</dbReference>
<dbReference type="PROSITE" id="PS50893">
    <property type="entry name" value="ABC_TRANSPORTER_2"/>
    <property type="match status" value="1"/>
</dbReference>
<sequence length="355" mass="38749">MGTSHSVLAGSSWYNQHCTYRVSVTQNDLLRPNRGGQGGEEDGLVTETVLSVKGLQKKIGGKPIIRDITFDVFAGEVFGFLGPNGAGKTTTIRMLVGLASADAGDIRIGGISLRDQFPEAIAQVGCIVENPEMYKFMTGRENLEHFARMSGGIGPERIEEIVRFVDLQRAIDDKVKTYSLGMRQRLGIAQALLHRPKLLILDEPTNGLDPAGIRELRQFIRKLAEEEGLAVFISSHLLSEIEMMCDRVAIINRGEVISVGLVKDLMAQFADQVEWSVAPEAVEKAARLLQSLPYTDEVSIYPENRLKCKMDTARISEANLALVKGGVPVVGIASKTVTLEDLFLSLTADGGEPRP</sequence>
<dbReference type="SUPFAM" id="SSF52540">
    <property type="entry name" value="P-loop containing nucleoside triphosphate hydrolases"/>
    <property type="match status" value="1"/>
</dbReference>
<accession>A0A7T5EN45</accession>
<dbReference type="SMART" id="SM00382">
    <property type="entry name" value="AAA"/>
    <property type="match status" value="1"/>
</dbReference>
<reference evidence="7" key="2">
    <citation type="submission" date="2021-04" db="EMBL/GenBank/DDBJ databases">
        <title>Brevibacillus composti FJAT-54423, complete genome.</title>
        <authorList>
            <person name="Tang R."/>
        </authorList>
    </citation>
    <scope>NUCLEOTIDE SEQUENCE</scope>
    <source>
        <strain evidence="7">FJAT-54424</strain>
    </source>
</reference>
<dbReference type="GO" id="GO:0016887">
    <property type="term" value="F:ATP hydrolysis activity"/>
    <property type="evidence" value="ECO:0007669"/>
    <property type="project" value="InterPro"/>
</dbReference>
<evidence type="ECO:0000259" key="5">
    <source>
        <dbReference type="PROSITE" id="PS50893"/>
    </source>
</evidence>
<reference evidence="6 8" key="1">
    <citation type="submission" date="2020-12" db="EMBL/GenBank/DDBJ databases">
        <title>strain FJAT-54423T represents a novel species of the genus Brevibacillus.</title>
        <authorList>
            <person name="Tang R."/>
        </authorList>
    </citation>
    <scope>NUCLEOTIDE SEQUENCE [LARGE SCALE GENOMIC DNA]</scope>
    <source>
        <strain evidence="6 8">FJAT-54423</strain>
    </source>
</reference>
<keyword evidence="3" id="KW-0547">Nucleotide-binding</keyword>
<name>A0A7T5EN45_9BACL</name>
<evidence type="ECO:0000313" key="9">
    <source>
        <dbReference type="Proteomes" id="UP000677234"/>
    </source>
</evidence>
<dbReference type="InterPro" id="IPR003593">
    <property type="entry name" value="AAA+_ATPase"/>
</dbReference>
<dbReference type="InterPro" id="IPR003439">
    <property type="entry name" value="ABC_transporter-like_ATP-bd"/>
</dbReference>
<dbReference type="PANTHER" id="PTHR43335">
    <property type="entry name" value="ABC TRANSPORTER, ATP-BINDING PROTEIN"/>
    <property type="match status" value="1"/>
</dbReference>
<feature type="domain" description="ABC transporter" evidence="5">
    <location>
        <begin position="50"/>
        <end position="278"/>
    </location>
</feature>
<evidence type="ECO:0000313" key="7">
    <source>
        <dbReference type="EMBL" id="QUO42676.1"/>
    </source>
</evidence>
<gene>
    <name evidence="6" type="ORF">JD108_07135</name>
    <name evidence="7" type="ORF">KDJ56_06815</name>
</gene>
<dbReference type="EMBL" id="CP073708">
    <property type="protein sequence ID" value="QUO42676.1"/>
    <property type="molecule type" value="Genomic_DNA"/>
</dbReference>
<comment type="similarity">
    <text evidence="1">Belongs to the ABC transporter superfamily.</text>
</comment>
<evidence type="ECO:0000256" key="1">
    <source>
        <dbReference type="ARBA" id="ARBA00005417"/>
    </source>
</evidence>
<dbReference type="Proteomes" id="UP000595847">
    <property type="component" value="Chromosome"/>
</dbReference>
<dbReference type="AlphaFoldDB" id="A0A7T5EN45"/>
<dbReference type="Pfam" id="PF00005">
    <property type="entry name" value="ABC_tran"/>
    <property type="match status" value="1"/>
</dbReference>
<dbReference type="GO" id="GO:0005524">
    <property type="term" value="F:ATP binding"/>
    <property type="evidence" value="ECO:0007669"/>
    <property type="project" value="UniProtKB-KW"/>
</dbReference>
<evidence type="ECO:0000256" key="4">
    <source>
        <dbReference type="ARBA" id="ARBA00022840"/>
    </source>
</evidence>
<evidence type="ECO:0000313" key="8">
    <source>
        <dbReference type="Proteomes" id="UP000595847"/>
    </source>
</evidence>
<evidence type="ECO:0000256" key="3">
    <source>
        <dbReference type="ARBA" id="ARBA00022741"/>
    </source>
</evidence>
<keyword evidence="4 6" id="KW-0067">ATP-binding</keyword>
<protein>
    <submittedName>
        <fullName evidence="6">ABC transporter ATP-binding protein</fullName>
    </submittedName>
</protein>
<organism evidence="6 8">
    <name type="scientific">Brevibacillus composti</name>
    <dbReference type="NCBI Taxonomy" id="2796470"/>
    <lineage>
        <taxon>Bacteria</taxon>
        <taxon>Bacillati</taxon>
        <taxon>Bacillota</taxon>
        <taxon>Bacilli</taxon>
        <taxon>Bacillales</taxon>
        <taxon>Paenibacillaceae</taxon>
        <taxon>Brevibacillus</taxon>
    </lineage>
</organism>
<dbReference type="Gene3D" id="3.40.50.300">
    <property type="entry name" value="P-loop containing nucleotide triphosphate hydrolases"/>
    <property type="match status" value="1"/>
</dbReference>
<dbReference type="EMBL" id="CP066308">
    <property type="protein sequence ID" value="QQE75650.1"/>
    <property type="molecule type" value="Genomic_DNA"/>
</dbReference>
<dbReference type="InterPro" id="IPR027417">
    <property type="entry name" value="P-loop_NTPase"/>
</dbReference>
<keyword evidence="2" id="KW-0813">Transport</keyword>
<dbReference type="KEGG" id="bcop:JD108_07135"/>
<dbReference type="PROSITE" id="PS00211">
    <property type="entry name" value="ABC_TRANSPORTER_1"/>
    <property type="match status" value="1"/>
</dbReference>
<dbReference type="PANTHER" id="PTHR43335:SF4">
    <property type="entry name" value="ABC TRANSPORTER, ATP-BINDING PROTEIN"/>
    <property type="match status" value="1"/>
</dbReference>
<proteinExistence type="inferred from homology"/>
<evidence type="ECO:0000256" key="2">
    <source>
        <dbReference type="ARBA" id="ARBA00022448"/>
    </source>
</evidence>
<keyword evidence="9" id="KW-1185">Reference proteome</keyword>